<dbReference type="InterPro" id="IPR043128">
    <property type="entry name" value="Rev_trsase/Diguanyl_cyclase"/>
</dbReference>
<dbReference type="PANTHER" id="PTHR33050">
    <property type="entry name" value="REVERSE TRANSCRIPTASE DOMAIN-CONTAINING PROTEIN"/>
    <property type="match status" value="1"/>
</dbReference>
<name>A0A1X7T8L4_AMPQE</name>
<dbReference type="eggNOG" id="KOG0017">
    <property type="taxonomic scope" value="Eukaryota"/>
</dbReference>
<evidence type="ECO:0000259" key="1">
    <source>
        <dbReference type="PROSITE" id="PS50878"/>
    </source>
</evidence>
<sequence length="341" mass="38466">MLINACLRPNVPSYVLQWLTRILLMFCMGCDFSTDQDKQLVKIKSSNLSALGPAIGLLIDLAKQDFSGHTNKLIPVRDVMEVLKETLVLVGNAYQLASFLQEICSEIIGEPSGELFDPTAKKRITEQAQTIKDFKELLRSLDSASKRKSSFKSHFLGEARGQSAANPRVFLRNSHKQSPRRVFGNSSRQAPSISSAISIPEYLEEVQNLLQNGAVELAPDSSGFFSPMFVVPQKDDGSRPIINLKRLNGFLVVQHFKMENILSLRGTLMRNDFMVKLDLKDVYLAIPIHPNHQRFIRFLSRNRNYQFCSLPFRLATAPRVFTKVMKPILASMREKGIHLDG</sequence>
<dbReference type="PANTHER" id="PTHR33050:SF7">
    <property type="entry name" value="RIBONUCLEASE H"/>
    <property type="match status" value="1"/>
</dbReference>
<dbReference type="Gene3D" id="3.30.70.270">
    <property type="match status" value="1"/>
</dbReference>
<dbReference type="AlphaFoldDB" id="A0A1X7T8L4"/>
<proteinExistence type="predicted"/>
<protein>
    <recommendedName>
        <fullName evidence="1">Reverse transcriptase domain-containing protein</fullName>
    </recommendedName>
</protein>
<dbReference type="EnsemblMetazoa" id="Aqu2.1.10861_001">
    <property type="protein sequence ID" value="Aqu2.1.10861_001"/>
    <property type="gene ID" value="Aqu2.1.10861"/>
</dbReference>
<dbReference type="Gene3D" id="3.10.10.10">
    <property type="entry name" value="HIV Type 1 Reverse Transcriptase, subunit A, domain 1"/>
    <property type="match status" value="1"/>
</dbReference>
<feature type="domain" description="Reverse transcriptase" evidence="1">
    <location>
        <begin position="212"/>
        <end position="341"/>
    </location>
</feature>
<dbReference type="SUPFAM" id="SSF56672">
    <property type="entry name" value="DNA/RNA polymerases"/>
    <property type="match status" value="1"/>
</dbReference>
<accession>A0A1X7T8L4</accession>
<dbReference type="PROSITE" id="PS50878">
    <property type="entry name" value="RT_POL"/>
    <property type="match status" value="1"/>
</dbReference>
<dbReference type="InterPro" id="IPR000477">
    <property type="entry name" value="RT_dom"/>
</dbReference>
<dbReference type="InterPro" id="IPR052055">
    <property type="entry name" value="Hepadnavirus_pol/RT"/>
</dbReference>
<dbReference type="InParanoid" id="A0A1X7T8L4"/>
<dbReference type="InterPro" id="IPR043502">
    <property type="entry name" value="DNA/RNA_pol_sf"/>
</dbReference>
<organism evidence="2">
    <name type="scientific">Amphimedon queenslandica</name>
    <name type="common">Sponge</name>
    <dbReference type="NCBI Taxonomy" id="400682"/>
    <lineage>
        <taxon>Eukaryota</taxon>
        <taxon>Metazoa</taxon>
        <taxon>Porifera</taxon>
        <taxon>Demospongiae</taxon>
        <taxon>Heteroscleromorpha</taxon>
        <taxon>Haplosclerida</taxon>
        <taxon>Niphatidae</taxon>
        <taxon>Amphimedon</taxon>
    </lineage>
</organism>
<reference evidence="2" key="1">
    <citation type="submission" date="2017-05" db="UniProtKB">
        <authorList>
            <consortium name="EnsemblMetazoa"/>
        </authorList>
    </citation>
    <scope>IDENTIFICATION</scope>
</reference>
<evidence type="ECO:0000313" key="2">
    <source>
        <dbReference type="EnsemblMetazoa" id="Aqu2.1.10861_001"/>
    </source>
</evidence>